<evidence type="ECO:0000256" key="2">
    <source>
        <dbReference type="ARBA" id="ARBA00023054"/>
    </source>
</evidence>
<dbReference type="PANTHER" id="PTHR32347">
    <property type="entry name" value="EFFLUX SYSTEM COMPONENT YKNX-RELATED"/>
    <property type="match status" value="1"/>
</dbReference>
<accession>A0A0M6WHR1</accession>
<keyword evidence="6" id="KW-1185">Reference proteome</keyword>
<evidence type="ECO:0000256" key="4">
    <source>
        <dbReference type="SAM" id="MobiDB-lite"/>
    </source>
</evidence>
<proteinExistence type="predicted"/>
<reference evidence="6" key="1">
    <citation type="submission" date="2015-05" db="EMBL/GenBank/DDBJ databases">
        <authorList>
            <consortium name="Pathogen Informatics"/>
        </authorList>
    </citation>
    <scope>NUCLEOTIDE SEQUENCE [LARGE SCALE GENOMIC DNA]</scope>
    <source>
        <strain evidence="6">M72</strain>
    </source>
</reference>
<feature type="region of interest" description="Disordered" evidence="4">
    <location>
        <begin position="383"/>
        <end position="415"/>
    </location>
</feature>
<keyword evidence="2 3" id="KW-0175">Coiled coil</keyword>
<dbReference type="Gene3D" id="2.40.50.100">
    <property type="match status" value="1"/>
</dbReference>
<organism evidence="5 6">
    <name type="scientific">Roseburia faecis</name>
    <dbReference type="NCBI Taxonomy" id="301302"/>
    <lineage>
        <taxon>Bacteria</taxon>
        <taxon>Bacillati</taxon>
        <taxon>Bacillota</taxon>
        <taxon>Clostridia</taxon>
        <taxon>Lachnospirales</taxon>
        <taxon>Lachnospiraceae</taxon>
        <taxon>Roseburia</taxon>
    </lineage>
</organism>
<evidence type="ECO:0000313" key="6">
    <source>
        <dbReference type="Proteomes" id="UP000049979"/>
    </source>
</evidence>
<dbReference type="RefSeq" id="WP_055067385.1">
    <property type="nucleotide sequence ID" value="NZ_CP173697.1"/>
</dbReference>
<dbReference type="InterPro" id="IPR050465">
    <property type="entry name" value="UPF0194_transport"/>
</dbReference>
<dbReference type="Gene3D" id="1.10.287.1490">
    <property type="match status" value="1"/>
</dbReference>
<dbReference type="AlphaFoldDB" id="A0A0M6WHR1"/>
<gene>
    <name evidence="5" type="ORF">M72_24231</name>
</gene>
<dbReference type="GO" id="GO:0030313">
    <property type="term" value="C:cell envelope"/>
    <property type="evidence" value="ECO:0007669"/>
    <property type="project" value="UniProtKB-SubCell"/>
</dbReference>
<feature type="coiled-coil region" evidence="3">
    <location>
        <begin position="145"/>
        <end position="368"/>
    </location>
</feature>
<evidence type="ECO:0000313" key="5">
    <source>
        <dbReference type="EMBL" id="CRL35613.1"/>
    </source>
</evidence>
<evidence type="ECO:0000256" key="3">
    <source>
        <dbReference type="SAM" id="Coils"/>
    </source>
</evidence>
<protein>
    <submittedName>
        <fullName evidence="5">Secretion protein HlyD family protein</fullName>
    </submittedName>
</protein>
<dbReference type="Proteomes" id="UP000049979">
    <property type="component" value="Unassembled WGS sequence"/>
</dbReference>
<name>A0A0M6WHR1_9FIRM</name>
<sequence length="646" mass="71727">MGKPTKIFIVLLGIMLLFTVISRSAASFTVAQVRIEQPQARKIEHKVTGDGTVEKLLDQAVYAPADILVAKVNVRKGQNVKKGQTLAVLDMDSLKDKIRTFSDDIEILQLQNDALLSAEAKKNSDRNQAVIRAKEDYRDTVRNNADAVRDAKKDVKDTKTRLRREQAQAYEKKLEELQTAVKEAKKTYDDALEQQKTEVQQAKRAIEDAAKTPETDYSNTITQIEINQKQRKLDAAQKKLDALTKQKDGIQKSMDRLNAQKAQLEKAFAQEKDEAQKQNLKTGIASLESQISALTAQWNSCSDQWENQYNTVQDLKDELATEKLRQQAKKNEASRQEADRRQTLARAQEDYENVVSKYEKLVSEAEQKWKESKCTLQAFVQGEDEEPQDTSAAENAKKAVKTAQKQQKQQDKEAKRALADAAEIEAKDNSAEINAVTITQKQQQLATLQKVKASRGKVKAQMSGVVSSVQLTVGEKTTDTAAFLLADTSGGLRFTTQVSREDAVYVDSGDTVALKAGDRTWEDMTVLSTETEEDHTVKVTVYVPKKTISLGANASMELCKTSEEYSVTLPITAIHSEKDKYFVYTMEKADTVLGGAYVAKKTNVTIAEKNGEYAAMKDGDLSSGDAVIVDSDAILSAGENVRLQES</sequence>
<evidence type="ECO:0000256" key="1">
    <source>
        <dbReference type="ARBA" id="ARBA00004196"/>
    </source>
</evidence>
<dbReference type="PANTHER" id="PTHR32347:SF14">
    <property type="entry name" value="EFFLUX SYSTEM COMPONENT YKNX-RELATED"/>
    <property type="match status" value="1"/>
</dbReference>
<comment type="subcellular location">
    <subcellularLocation>
        <location evidence="1">Cell envelope</location>
    </subcellularLocation>
</comment>
<dbReference type="EMBL" id="CVRR01000009">
    <property type="protein sequence ID" value="CRL35613.1"/>
    <property type="molecule type" value="Genomic_DNA"/>
</dbReference>
<dbReference type="Gene3D" id="2.40.420.20">
    <property type="match status" value="1"/>
</dbReference>